<dbReference type="Gene3D" id="1.10.443.10">
    <property type="entry name" value="Intergrase catalytic core"/>
    <property type="match status" value="1"/>
</dbReference>
<dbReference type="PROSITE" id="PS51898">
    <property type="entry name" value="TYR_RECOMBINASE"/>
    <property type="match status" value="1"/>
</dbReference>
<keyword evidence="2 4" id="KW-0238">DNA-binding</keyword>
<organism evidence="7 8">
    <name type="scientific">Rhodococcus ruber</name>
    <dbReference type="NCBI Taxonomy" id="1830"/>
    <lineage>
        <taxon>Bacteria</taxon>
        <taxon>Bacillati</taxon>
        <taxon>Actinomycetota</taxon>
        <taxon>Actinomycetes</taxon>
        <taxon>Mycobacteriales</taxon>
        <taxon>Nocardiaceae</taxon>
        <taxon>Rhodococcus</taxon>
    </lineage>
</organism>
<evidence type="ECO:0000259" key="6">
    <source>
        <dbReference type="PROSITE" id="PS51900"/>
    </source>
</evidence>
<dbReference type="InterPro" id="IPR010998">
    <property type="entry name" value="Integrase_recombinase_N"/>
</dbReference>
<accession>A0A098BUC4</accession>
<feature type="domain" description="Core-binding (CB)" evidence="6">
    <location>
        <begin position="23"/>
        <end position="103"/>
    </location>
</feature>
<name>A0A098BUC4_9NOCA</name>
<evidence type="ECO:0000256" key="1">
    <source>
        <dbReference type="ARBA" id="ARBA00022908"/>
    </source>
</evidence>
<evidence type="ECO:0000256" key="4">
    <source>
        <dbReference type="PROSITE-ProRule" id="PRU01248"/>
    </source>
</evidence>
<proteinExistence type="predicted"/>
<dbReference type="PANTHER" id="PTHR30349">
    <property type="entry name" value="PHAGE INTEGRASE-RELATED"/>
    <property type="match status" value="1"/>
</dbReference>
<sequence length="311" mass="34298">MMTVSDATLLPLAGGPSAPARFTPFDLAVAGFLARYSGQTFASYQTDLRLYSQWCDSVGLDPLAAQRPHLELFARHLELERGNAPSTVHRRLSCLRMLYRTMHVDGLIDRNPAEYVKMPKVYFDETRMVGLERSEISALIATARASTPCDGAVVTMLALLGLRVSEACAVDIEDFQSTERGHRVLRLVGKGGKPATVPLPIPIARAMDRAAEGRTSGALLLRRDGTRMTRRSADRVVKRLARKAGITRTVHCHLLRHGYVTAALDAGIPLRDVQIMARHSDPRMTSRYDRARHNLDRHGNYVLAAYLGGAA</sequence>
<evidence type="ECO:0000256" key="2">
    <source>
        <dbReference type="ARBA" id="ARBA00023125"/>
    </source>
</evidence>
<keyword evidence="1" id="KW-0229">DNA integration</keyword>
<dbReference type="InterPro" id="IPR002104">
    <property type="entry name" value="Integrase_catalytic"/>
</dbReference>
<dbReference type="GO" id="GO:0015074">
    <property type="term" value="P:DNA integration"/>
    <property type="evidence" value="ECO:0007669"/>
    <property type="project" value="UniProtKB-KW"/>
</dbReference>
<gene>
    <name evidence="7" type="ORF">RHRU231_930192</name>
</gene>
<dbReference type="Proteomes" id="UP000042997">
    <property type="component" value="Unassembled WGS sequence"/>
</dbReference>
<evidence type="ECO:0000259" key="5">
    <source>
        <dbReference type="PROSITE" id="PS51898"/>
    </source>
</evidence>
<dbReference type="AlphaFoldDB" id="A0A098BUC4"/>
<protein>
    <submittedName>
        <fullName evidence="7">Phage integrase family protein</fullName>
    </submittedName>
</protein>
<dbReference type="GO" id="GO:0003677">
    <property type="term" value="F:DNA binding"/>
    <property type="evidence" value="ECO:0007669"/>
    <property type="project" value="UniProtKB-UniRule"/>
</dbReference>
<dbReference type="InterPro" id="IPR050090">
    <property type="entry name" value="Tyrosine_recombinase_XerCD"/>
</dbReference>
<dbReference type="InterPro" id="IPR044068">
    <property type="entry name" value="CB"/>
</dbReference>
<dbReference type="PROSITE" id="PS51900">
    <property type="entry name" value="CB"/>
    <property type="match status" value="1"/>
</dbReference>
<dbReference type="SUPFAM" id="SSF56349">
    <property type="entry name" value="DNA breaking-rejoining enzymes"/>
    <property type="match status" value="1"/>
</dbReference>
<dbReference type="Gene3D" id="1.10.150.130">
    <property type="match status" value="1"/>
</dbReference>
<dbReference type="InterPro" id="IPR011010">
    <property type="entry name" value="DNA_brk_join_enz"/>
</dbReference>
<evidence type="ECO:0000256" key="3">
    <source>
        <dbReference type="ARBA" id="ARBA00023172"/>
    </source>
</evidence>
<dbReference type="Pfam" id="PF00589">
    <property type="entry name" value="Phage_integrase"/>
    <property type="match status" value="1"/>
</dbReference>
<keyword evidence="3" id="KW-0233">DNA recombination</keyword>
<reference evidence="7 8" key="1">
    <citation type="journal article" date="2014" name="Genome Announc.">
        <title>Draft Genome Sequence of Propane- and Butane-Oxidizing Actinobacterium Rhodococcus ruber IEGM 231.</title>
        <authorList>
            <person name="Ivshina I.B."/>
            <person name="Kuyukina M.S."/>
            <person name="Krivoruchko A.V."/>
            <person name="Barbe V."/>
            <person name="Fischer C."/>
        </authorList>
    </citation>
    <scope>NUCLEOTIDE SEQUENCE [LARGE SCALE GENOMIC DNA]</scope>
</reference>
<dbReference type="PANTHER" id="PTHR30349:SF81">
    <property type="entry name" value="TYROSINE RECOMBINASE XERC"/>
    <property type="match status" value="1"/>
</dbReference>
<dbReference type="Pfam" id="PF02899">
    <property type="entry name" value="Phage_int_SAM_1"/>
    <property type="match status" value="1"/>
</dbReference>
<evidence type="ECO:0000313" key="8">
    <source>
        <dbReference type="Proteomes" id="UP000042997"/>
    </source>
</evidence>
<feature type="domain" description="Tyr recombinase" evidence="5">
    <location>
        <begin position="126"/>
        <end position="304"/>
    </location>
</feature>
<dbReference type="EMBL" id="CCSD01000109">
    <property type="protein sequence ID" value="CDZ92313.1"/>
    <property type="molecule type" value="Genomic_DNA"/>
</dbReference>
<evidence type="ECO:0000313" key="7">
    <source>
        <dbReference type="EMBL" id="CDZ92313.1"/>
    </source>
</evidence>
<dbReference type="InterPro" id="IPR013762">
    <property type="entry name" value="Integrase-like_cat_sf"/>
</dbReference>
<dbReference type="GO" id="GO:0006310">
    <property type="term" value="P:DNA recombination"/>
    <property type="evidence" value="ECO:0007669"/>
    <property type="project" value="UniProtKB-KW"/>
</dbReference>
<dbReference type="InterPro" id="IPR004107">
    <property type="entry name" value="Integrase_SAM-like_N"/>
</dbReference>